<dbReference type="PANTHER" id="PTHR31549:SF256">
    <property type="entry name" value="EXPRESSED PROTEIN"/>
    <property type="match status" value="1"/>
</dbReference>
<dbReference type="InParanoid" id="A0A1Z5R8C5"/>
<keyword evidence="2" id="KW-0812">Transmembrane</keyword>
<dbReference type="STRING" id="4558.A0A1Z5R8C5"/>
<protein>
    <submittedName>
        <fullName evidence="3">Uncharacterized protein</fullName>
    </submittedName>
</protein>
<evidence type="ECO:0000313" key="4">
    <source>
        <dbReference type="Proteomes" id="UP000000768"/>
    </source>
</evidence>
<dbReference type="OrthoDB" id="686589at2759"/>
<feature type="region of interest" description="Disordered" evidence="1">
    <location>
        <begin position="272"/>
        <end position="291"/>
    </location>
</feature>
<dbReference type="KEGG" id="sbi:8084997"/>
<keyword evidence="2" id="KW-0472">Membrane</keyword>
<dbReference type="AlphaFoldDB" id="A0A1Z5R8C5"/>
<dbReference type="EMBL" id="CM000766">
    <property type="protein sequence ID" value="OQU79990.1"/>
    <property type="molecule type" value="Genomic_DNA"/>
</dbReference>
<evidence type="ECO:0000256" key="1">
    <source>
        <dbReference type="SAM" id="MobiDB-lite"/>
    </source>
</evidence>
<organism evidence="3 4">
    <name type="scientific">Sorghum bicolor</name>
    <name type="common">Sorghum</name>
    <name type="synonym">Sorghum vulgare</name>
    <dbReference type="NCBI Taxonomy" id="4558"/>
    <lineage>
        <taxon>Eukaryota</taxon>
        <taxon>Viridiplantae</taxon>
        <taxon>Streptophyta</taxon>
        <taxon>Embryophyta</taxon>
        <taxon>Tracheophyta</taxon>
        <taxon>Spermatophyta</taxon>
        <taxon>Magnoliopsida</taxon>
        <taxon>Liliopsida</taxon>
        <taxon>Poales</taxon>
        <taxon>Poaceae</taxon>
        <taxon>PACMAD clade</taxon>
        <taxon>Panicoideae</taxon>
        <taxon>Andropogonodae</taxon>
        <taxon>Andropogoneae</taxon>
        <taxon>Sorghinae</taxon>
        <taxon>Sorghum</taxon>
    </lineage>
</organism>
<feature type="transmembrane region" description="Helical" evidence="2">
    <location>
        <begin position="454"/>
        <end position="472"/>
    </location>
</feature>
<sequence>MADVSGAITPASCRRCLSPTAVVVHDAIQEDTVQQDGAPTMDGMAVRIQFLNKSILRFPSNLRRIAADKDYIAPRTVALGPYYHGLRKLQAMEEVKRTAVGFFFQGLAAAAAGAAAESRESAYQKMVPIARQVRGWYADAAGIATHDDDAFTTMMFVDGCFLVQFIGTMLRKGVEETAAASPLRSMIQPHLLGIMRDMMLLENQIPWPVMEFFMRLQGLQTKHIIALLVSWGLEGRVWRDSQEPLSLVDIDERYTPSHLLCLIRFYKVGSACGSGGGGGRRRRRRNGEEGISGKAVPISTSAAELAEMGIKLRAREKTTKLSDMNLIKGPLFATLSLPPLYVDSLAANWLVNMAAFEMCTEASSTDEYAVNSYLSVLSLLMNQENDVRELRVKHIVHGFFGDEETLEFFKSLTPILYLDGQAYLRIIVDLEAYRQKRRAWIAVYSFLYNNAKTIATVLSIVGVLVGIFKALYSLKKQQM</sequence>
<keyword evidence="2" id="KW-1133">Transmembrane helix</keyword>
<dbReference type="Pfam" id="PF03140">
    <property type="entry name" value="DUF247"/>
    <property type="match status" value="1"/>
</dbReference>
<name>A0A1Z5R8C5_SORBI</name>
<evidence type="ECO:0000313" key="3">
    <source>
        <dbReference type="EMBL" id="OQU79990.1"/>
    </source>
</evidence>
<dbReference type="eggNOG" id="ENOG502R556">
    <property type="taxonomic scope" value="Eukaryota"/>
</dbReference>
<dbReference type="PANTHER" id="PTHR31549">
    <property type="entry name" value="PROTEIN, PUTATIVE (DUF247)-RELATED-RELATED"/>
    <property type="match status" value="1"/>
</dbReference>
<dbReference type="InterPro" id="IPR004158">
    <property type="entry name" value="DUF247_pln"/>
</dbReference>
<keyword evidence="4" id="KW-1185">Reference proteome</keyword>
<evidence type="ECO:0000256" key="2">
    <source>
        <dbReference type="SAM" id="Phobius"/>
    </source>
</evidence>
<proteinExistence type="predicted"/>
<dbReference type="Proteomes" id="UP000000768">
    <property type="component" value="Chromosome 7"/>
</dbReference>
<accession>A0A1Z5R8C5</accession>
<reference evidence="4" key="2">
    <citation type="journal article" date="2018" name="Plant J.">
        <title>The Sorghum bicolor reference genome: improved assembly, gene annotations, a transcriptome atlas, and signatures of genome organization.</title>
        <authorList>
            <person name="McCormick R.F."/>
            <person name="Truong S.K."/>
            <person name="Sreedasyam A."/>
            <person name="Jenkins J."/>
            <person name="Shu S."/>
            <person name="Sims D."/>
            <person name="Kennedy M."/>
            <person name="Amirebrahimi M."/>
            <person name="Weers B.D."/>
            <person name="McKinley B."/>
            <person name="Mattison A."/>
            <person name="Morishige D.T."/>
            <person name="Grimwood J."/>
            <person name="Schmutz J."/>
            <person name="Mullet J.E."/>
        </authorList>
    </citation>
    <scope>NUCLEOTIDE SEQUENCE [LARGE SCALE GENOMIC DNA]</scope>
    <source>
        <strain evidence="4">cv. BTx623</strain>
    </source>
</reference>
<dbReference type="OMA" id="EMCTEAS"/>
<reference evidence="3 4" key="1">
    <citation type="journal article" date="2009" name="Nature">
        <title>The Sorghum bicolor genome and the diversification of grasses.</title>
        <authorList>
            <person name="Paterson A.H."/>
            <person name="Bowers J.E."/>
            <person name="Bruggmann R."/>
            <person name="Dubchak I."/>
            <person name="Grimwood J."/>
            <person name="Gundlach H."/>
            <person name="Haberer G."/>
            <person name="Hellsten U."/>
            <person name="Mitros T."/>
            <person name="Poliakov A."/>
            <person name="Schmutz J."/>
            <person name="Spannagl M."/>
            <person name="Tang H."/>
            <person name="Wang X."/>
            <person name="Wicker T."/>
            <person name="Bharti A.K."/>
            <person name="Chapman J."/>
            <person name="Feltus F.A."/>
            <person name="Gowik U."/>
            <person name="Grigoriev I.V."/>
            <person name="Lyons E."/>
            <person name="Maher C.A."/>
            <person name="Martis M."/>
            <person name="Narechania A."/>
            <person name="Otillar R.P."/>
            <person name="Penning B.W."/>
            <person name="Salamov A.A."/>
            <person name="Wang Y."/>
            <person name="Zhang L."/>
            <person name="Carpita N.C."/>
            <person name="Freeling M."/>
            <person name="Gingle A.R."/>
            <person name="Hash C.T."/>
            <person name="Keller B."/>
            <person name="Klein P."/>
            <person name="Kresovich S."/>
            <person name="McCann M.C."/>
            <person name="Ming R."/>
            <person name="Peterson D.G."/>
            <person name="Mehboob-ur-Rahman"/>
            <person name="Ware D."/>
            <person name="Westhoff P."/>
            <person name="Mayer K.F."/>
            <person name="Messing J."/>
            <person name="Rokhsar D.S."/>
        </authorList>
    </citation>
    <scope>NUCLEOTIDE SEQUENCE [LARGE SCALE GENOMIC DNA]</scope>
    <source>
        <strain evidence="4">cv. BTx623</strain>
    </source>
</reference>
<dbReference type="Gramene" id="OQU79990">
    <property type="protein sequence ID" value="OQU79990"/>
    <property type="gene ID" value="SORBI_3007G063500"/>
</dbReference>
<gene>
    <name evidence="3" type="ORF">SORBI_3007G063500</name>
</gene>